<reference evidence="1 2" key="1">
    <citation type="submission" date="2015-01" db="EMBL/GenBank/DDBJ databases">
        <title>Genome sequencing of Jeotgalibacillus soli.</title>
        <authorList>
            <person name="Goh K.M."/>
            <person name="Chan K.-G."/>
            <person name="Yaakop A.S."/>
            <person name="Ee R."/>
            <person name="Gan H.M."/>
            <person name="Chan C.S."/>
        </authorList>
    </citation>
    <scope>NUCLEOTIDE SEQUENCE [LARGE SCALE GENOMIC DNA]</scope>
    <source>
        <strain evidence="1 2">P9</strain>
    </source>
</reference>
<comment type="caution">
    <text evidence="1">The sequence shown here is derived from an EMBL/GenBank/DDBJ whole genome shotgun (WGS) entry which is preliminary data.</text>
</comment>
<sequence>MLTEEVEYSLLNKAQDSALLAEERLSTSLSEINAIASRNAISTMDWEIQKTALEQDFERLDYLAFAVVTPDGIARYLDESTIYLGDRNYVQQALEGKSNVSDVIISRATNESVATSAKE</sequence>
<gene>
    <name evidence="1" type="ORF">KP78_07910</name>
</gene>
<keyword evidence="2" id="KW-1185">Reference proteome</keyword>
<dbReference type="STRING" id="889306.KP78_07910"/>
<name>A0A0C2VZD6_9BACL</name>
<dbReference type="PATRIC" id="fig|889306.3.peg.793"/>
<accession>A0A0C2VZD6</accession>
<dbReference type="Gene3D" id="3.30.450.20">
    <property type="entry name" value="PAS domain"/>
    <property type="match status" value="1"/>
</dbReference>
<organism evidence="1 2">
    <name type="scientific">Jeotgalibacillus soli</name>
    <dbReference type="NCBI Taxonomy" id="889306"/>
    <lineage>
        <taxon>Bacteria</taxon>
        <taxon>Bacillati</taxon>
        <taxon>Bacillota</taxon>
        <taxon>Bacilli</taxon>
        <taxon>Bacillales</taxon>
        <taxon>Caryophanaceae</taxon>
        <taxon>Jeotgalibacillus</taxon>
    </lineage>
</organism>
<proteinExistence type="predicted"/>
<evidence type="ECO:0000313" key="2">
    <source>
        <dbReference type="Proteomes" id="UP000031938"/>
    </source>
</evidence>
<dbReference type="EMBL" id="JXRP01000009">
    <property type="protein sequence ID" value="KIL49323.1"/>
    <property type="molecule type" value="Genomic_DNA"/>
</dbReference>
<dbReference type="RefSeq" id="WP_157841437.1">
    <property type="nucleotide sequence ID" value="NZ_JXRP01000009.1"/>
</dbReference>
<dbReference type="AlphaFoldDB" id="A0A0C2VZD6"/>
<dbReference type="Proteomes" id="UP000031938">
    <property type="component" value="Unassembled WGS sequence"/>
</dbReference>
<protein>
    <submittedName>
        <fullName evidence="1">Uncharacterized protein</fullName>
    </submittedName>
</protein>
<dbReference type="OrthoDB" id="597657at2"/>
<evidence type="ECO:0000313" key="1">
    <source>
        <dbReference type="EMBL" id="KIL49323.1"/>
    </source>
</evidence>